<comment type="similarity">
    <text evidence="2">Belongs to the oxygen-dependent FAD-linked oxidoreductase family.</text>
</comment>
<dbReference type="PANTHER" id="PTHR42973">
    <property type="entry name" value="BINDING OXIDOREDUCTASE, PUTATIVE (AFU_ORTHOLOGUE AFUA_1G17690)-RELATED"/>
    <property type="match status" value="1"/>
</dbReference>
<dbReference type="InterPro" id="IPR016169">
    <property type="entry name" value="FAD-bd_PCMH_sub2"/>
</dbReference>
<name>A0A1E7LMS0_9ACTN</name>
<dbReference type="SUPFAM" id="SSF56176">
    <property type="entry name" value="FAD-binding/transporter-associated domain-like"/>
    <property type="match status" value="1"/>
</dbReference>
<dbReference type="InterPro" id="IPR050416">
    <property type="entry name" value="FAD-linked_Oxidoreductase"/>
</dbReference>
<sequence length="509" mass="54980">MTENTVPVAGVVRPGDEAYEALSVRGLNKRFTAEPEKFQVVTTTEQVVDAVREAVWEGKRIAVRSGGHGYENVVGDPAVQVVIDLGGMREVSFDPERKAFAVGPGVRTAELYRALYEGWGVALPAGDSATVGLGGHAAGGGFGSLSRREGLAVDHLLAVEVVVVDPSGEVRAVVATRDPEDPHHDLWWAHTGGGGGNFGIVTRYWFRSPDATGDDPREALPEPPASVLTGTVLFNRESLDRTALRTLTGNFARWHEANGAPGSPYDSLFAGLVMFGRPRTGDAGMGAVGFVHLDAAVPDAERLLGDYIAALTEGLGDFPVVLPTETLPWLEAKKALAAAQDAEIGRQKIKWAFLRTGYADDQIDTLHDYLDSEDHSNDSSLVALQSHGGRINAVAPDATASAQRGAVMGAFFMNTWQNPELDDANVDWMRRLFRDLHAKTGGVPVPGEQYDGCYINFPDVDAADPRWNTSEVPWQQLYYQGNADRLRAVKARWDALGVFRHTLAIADQD</sequence>
<evidence type="ECO:0000313" key="8">
    <source>
        <dbReference type="Proteomes" id="UP000175971"/>
    </source>
</evidence>
<proteinExistence type="inferred from homology"/>
<feature type="domain" description="FAD-binding PCMH-type" evidence="6">
    <location>
        <begin position="31"/>
        <end position="211"/>
    </location>
</feature>
<accession>A0A1E7LMS0</accession>
<evidence type="ECO:0000256" key="5">
    <source>
        <dbReference type="ARBA" id="ARBA00023002"/>
    </source>
</evidence>
<dbReference type="InterPro" id="IPR036318">
    <property type="entry name" value="FAD-bd_PCMH-like_sf"/>
</dbReference>
<evidence type="ECO:0000256" key="2">
    <source>
        <dbReference type="ARBA" id="ARBA00005466"/>
    </source>
</evidence>
<dbReference type="PANTHER" id="PTHR42973:SF39">
    <property type="entry name" value="FAD-BINDING PCMH-TYPE DOMAIN-CONTAINING PROTEIN"/>
    <property type="match status" value="1"/>
</dbReference>
<evidence type="ECO:0000256" key="1">
    <source>
        <dbReference type="ARBA" id="ARBA00001974"/>
    </source>
</evidence>
<evidence type="ECO:0000313" key="7">
    <source>
        <dbReference type="EMBL" id="OEV17515.1"/>
    </source>
</evidence>
<keyword evidence="8" id="KW-1185">Reference proteome</keyword>
<dbReference type="PROSITE" id="PS51387">
    <property type="entry name" value="FAD_PCMH"/>
    <property type="match status" value="1"/>
</dbReference>
<dbReference type="Gene3D" id="3.40.462.20">
    <property type="match status" value="1"/>
</dbReference>
<evidence type="ECO:0000259" key="6">
    <source>
        <dbReference type="PROSITE" id="PS51387"/>
    </source>
</evidence>
<evidence type="ECO:0000256" key="4">
    <source>
        <dbReference type="ARBA" id="ARBA00022827"/>
    </source>
</evidence>
<dbReference type="OrthoDB" id="545125at2"/>
<comment type="cofactor">
    <cofactor evidence="1">
        <name>FAD</name>
        <dbReference type="ChEBI" id="CHEBI:57692"/>
    </cofactor>
</comment>
<dbReference type="InterPro" id="IPR016166">
    <property type="entry name" value="FAD-bd_PCMH"/>
</dbReference>
<reference evidence="7 8" key="1">
    <citation type="journal article" date="2016" name="Front. Microbiol.">
        <title>Comparative Genomics Analysis of Streptomyces Species Reveals Their Adaptation to the Marine Environment and Their Diversity at the Genomic Level.</title>
        <authorList>
            <person name="Tian X."/>
            <person name="Zhang Z."/>
            <person name="Yang T."/>
            <person name="Chen M."/>
            <person name="Li J."/>
            <person name="Chen F."/>
            <person name="Yang J."/>
            <person name="Li W."/>
            <person name="Zhang B."/>
            <person name="Zhang Z."/>
            <person name="Wu J."/>
            <person name="Zhang C."/>
            <person name="Long L."/>
            <person name="Xiao J."/>
        </authorList>
    </citation>
    <scope>NUCLEOTIDE SEQUENCE [LARGE SCALE GENOMIC DNA]</scope>
    <source>
        <strain evidence="7 8">SCSIO M10372</strain>
    </source>
</reference>
<keyword evidence="4" id="KW-0274">FAD</keyword>
<gene>
    <name evidence="7" type="ORF">AN221_29075</name>
</gene>
<dbReference type="Pfam" id="PF08031">
    <property type="entry name" value="BBE"/>
    <property type="match status" value="1"/>
</dbReference>
<dbReference type="PATRIC" id="fig|518642.7.peg.3664"/>
<organism evidence="7 8">
    <name type="scientific">Streptomyces nanshensis</name>
    <dbReference type="NCBI Taxonomy" id="518642"/>
    <lineage>
        <taxon>Bacteria</taxon>
        <taxon>Bacillati</taxon>
        <taxon>Actinomycetota</taxon>
        <taxon>Actinomycetes</taxon>
        <taxon>Kitasatosporales</taxon>
        <taxon>Streptomycetaceae</taxon>
        <taxon>Streptomyces</taxon>
    </lineage>
</organism>
<dbReference type="Proteomes" id="UP000175971">
    <property type="component" value="Unassembled WGS sequence"/>
</dbReference>
<dbReference type="InterPro" id="IPR012951">
    <property type="entry name" value="BBE"/>
</dbReference>
<dbReference type="GO" id="GO:0071949">
    <property type="term" value="F:FAD binding"/>
    <property type="evidence" value="ECO:0007669"/>
    <property type="project" value="InterPro"/>
</dbReference>
<protein>
    <submittedName>
        <fullName evidence="7">FAD-linked oxidase</fullName>
    </submittedName>
</protein>
<dbReference type="Gene3D" id="3.30.465.10">
    <property type="match status" value="1"/>
</dbReference>
<comment type="caution">
    <text evidence="7">The sequence shown here is derived from an EMBL/GenBank/DDBJ whole genome shotgun (WGS) entry which is preliminary data.</text>
</comment>
<dbReference type="EMBL" id="LJGZ01000098">
    <property type="protein sequence ID" value="OEV17515.1"/>
    <property type="molecule type" value="Genomic_DNA"/>
</dbReference>
<dbReference type="Pfam" id="PF01565">
    <property type="entry name" value="FAD_binding_4"/>
    <property type="match status" value="1"/>
</dbReference>
<evidence type="ECO:0000256" key="3">
    <source>
        <dbReference type="ARBA" id="ARBA00022630"/>
    </source>
</evidence>
<dbReference type="RefSeq" id="WP_070203353.1">
    <property type="nucleotide sequence ID" value="NZ_LJGZ01000098.1"/>
</dbReference>
<keyword evidence="5" id="KW-0560">Oxidoreductase</keyword>
<dbReference type="AlphaFoldDB" id="A0A1E7LMS0"/>
<dbReference type="GO" id="GO:0016491">
    <property type="term" value="F:oxidoreductase activity"/>
    <property type="evidence" value="ECO:0007669"/>
    <property type="project" value="UniProtKB-KW"/>
</dbReference>
<keyword evidence="3" id="KW-0285">Flavoprotein</keyword>
<dbReference type="InterPro" id="IPR006094">
    <property type="entry name" value="Oxid_FAD_bind_N"/>
</dbReference>